<name>A0A2K3JVA4_TRIPR</name>
<proteinExistence type="predicted"/>
<dbReference type="AlphaFoldDB" id="A0A2K3JVA4"/>
<sequence length="115" mass="13073">GQLHNLKELIIEGMPLVESIGIEFYGNDGSSFQPFPSLETLHFEDMQEWEEWNLIGVKRMPSTVAINAIIRSCIQATDVSSEFPSTVNHRRVSISDVFPNRRSTKNSEISHNQKL</sequence>
<gene>
    <name evidence="1" type="ORF">L195_g058949</name>
</gene>
<comment type="caution">
    <text evidence="1">The sequence shown here is derived from an EMBL/GenBank/DDBJ whole genome shotgun (WGS) entry which is preliminary data.</text>
</comment>
<protein>
    <submittedName>
        <fullName evidence="1">Putative CC-NBS-LRR resistance protein</fullName>
    </submittedName>
</protein>
<dbReference type="EMBL" id="ASHM01125643">
    <property type="protein sequence ID" value="PNX57952.1"/>
    <property type="molecule type" value="Genomic_DNA"/>
</dbReference>
<evidence type="ECO:0000313" key="1">
    <source>
        <dbReference type="EMBL" id="PNX57952.1"/>
    </source>
</evidence>
<dbReference type="InterPro" id="IPR032675">
    <property type="entry name" value="LRR_dom_sf"/>
</dbReference>
<evidence type="ECO:0000313" key="2">
    <source>
        <dbReference type="Proteomes" id="UP000236291"/>
    </source>
</evidence>
<accession>A0A2K3JVA4</accession>
<dbReference type="Proteomes" id="UP000236291">
    <property type="component" value="Unassembled WGS sequence"/>
</dbReference>
<dbReference type="STRING" id="57577.A0A2K3JVA4"/>
<feature type="non-terminal residue" evidence="1">
    <location>
        <position position="1"/>
    </location>
</feature>
<reference evidence="1 2" key="1">
    <citation type="journal article" date="2014" name="Am. J. Bot.">
        <title>Genome assembly and annotation for red clover (Trifolium pratense; Fabaceae).</title>
        <authorList>
            <person name="Istvanek J."/>
            <person name="Jaros M."/>
            <person name="Krenek A."/>
            <person name="Repkova J."/>
        </authorList>
    </citation>
    <scope>NUCLEOTIDE SEQUENCE [LARGE SCALE GENOMIC DNA]</scope>
    <source>
        <strain evidence="2">cv. Tatra</strain>
        <tissue evidence="1">Young leaves</tissue>
    </source>
</reference>
<dbReference type="Gene3D" id="3.80.10.10">
    <property type="entry name" value="Ribonuclease Inhibitor"/>
    <property type="match status" value="1"/>
</dbReference>
<organism evidence="1 2">
    <name type="scientific">Trifolium pratense</name>
    <name type="common">Red clover</name>
    <dbReference type="NCBI Taxonomy" id="57577"/>
    <lineage>
        <taxon>Eukaryota</taxon>
        <taxon>Viridiplantae</taxon>
        <taxon>Streptophyta</taxon>
        <taxon>Embryophyta</taxon>
        <taxon>Tracheophyta</taxon>
        <taxon>Spermatophyta</taxon>
        <taxon>Magnoliopsida</taxon>
        <taxon>eudicotyledons</taxon>
        <taxon>Gunneridae</taxon>
        <taxon>Pentapetalae</taxon>
        <taxon>rosids</taxon>
        <taxon>fabids</taxon>
        <taxon>Fabales</taxon>
        <taxon>Fabaceae</taxon>
        <taxon>Papilionoideae</taxon>
        <taxon>50 kb inversion clade</taxon>
        <taxon>NPAAA clade</taxon>
        <taxon>Hologalegina</taxon>
        <taxon>IRL clade</taxon>
        <taxon>Trifolieae</taxon>
        <taxon>Trifolium</taxon>
    </lineage>
</organism>
<reference evidence="1 2" key="2">
    <citation type="journal article" date="2017" name="Front. Plant Sci.">
        <title>Gene Classification and Mining of Molecular Markers Useful in Red Clover (Trifolium pratense) Breeding.</title>
        <authorList>
            <person name="Istvanek J."/>
            <person name="Dluhosova J."/>
            <person name="Dluhos P."/>
            <person name="Patkova L."/>
            <person name="Nedelnik J."/>
            <person name="Repkova J."/>
        </authorList>
    </citation>
    <scope>NUCLEOTIDE SEQUENCE [LARGE SCALE GENOMIC DNA]</scope>
    <source>
        <strain evidence="2">cv. Tatra</strain>
        <tissue evidence="1">Young leaves</tissue>
    </source>
</reference>